<dbReference type="EMBL" id="JAPZBT010000001">
    <property type="protein sequence ID" value="KAJ5384638.1"/>
    <property type="molecule type" value="Genomic_DNA"/>
</dbReference>
<dbReference type="GeneID" id="81459462"/>
<keyword evidence="1" id="KW-1133">Transmembrane helix</keyword>
<proteinExistence type="predicted"/>
<evidence type="ECO:0000313" key="2">
    <source>
        <dbReference type="EMBL" id="KAJ5384638.1"/>
    </source>
</evidence>
<dbReference type="OrthoDB" id="4375122at2759"/>
<evidence type="ECO:0000256" key="1">
    <source>
        <dbReference type="SAM" id="Phobius"/>
    </source>
</evidence>
<reference evidence="2" key="2">
    <citation type="journal article" date="2023" name="IMA Fungus">
        <title>Comparative genomic study of the Penicillium genus elucidates a diverse pangenome and 15 lateral gene transfer events.</title>
        <authorList>
            <person name="Petersen C."/>
            <person name="Sorensen T."/>
            <person name="Nielsen M.R."/>
            <person name="Sondergaard T.E."/>
            <person name="Sorensen J.L."/>
            <person name="Fitzpatrick D.A."/>
            <person name="Frisvad J.C."/>
            <person name="Nielsen K.L."/>
        </authorList>
    </citation>
    <scope>NUCLEOTIDE SEQUENCE</scope>
    <source>
        <strain evidence="2">IBT 3081</strain>
    </source>
</reference>
<keyword evidence="1" id="KW-0472">Membrane</keyword>
<feature type="transmembrane region" description="Helical" evidence="1">
    <location>
        <begin position="25"/>
        <end position="43"/>
    </location>
</feature>
<keyword evidence="1" id="KW-0812">Transmembrane</keyword>
<dbReference type="AlphaFoldDB" id="A0A9W9VJM2"/>
<name>A0A9W9VJM2_9EURO</name>
<gene>
    <name evidence="2" type="ORF">N7517_002549</name>
</gene>
<sequence>MNPSTHSKLYKKTANPTLTSNKHTLFQLISMVIILVLMTLWFRHRTPAQKRKRKIRMHKERLVRRLRAKR</sequence>
<accession>A0A9W9VJM2</accession>
<keyword evidence="3" id="KW-1185">Reference proteome</keyword>
<protein>
    <submittedName>
        <fullName evidence="2">Uncharacterized protein</fullName>
    </submittedName>
</protein>
<reference evidence="2" key="1">
    <citation type="submission" date="2022-12" db="EMBL/GenBank/DDBJ databases">
        <authorList>
            <person name="Petersen C."/>
        </authorList>
    </citation>
    <scope>NUCLEOTIDE SEQUENCE</scope>
    <source>
        <strain evidence="2">IBT 3081</strain>
    </source>
</reference>
<comment type="caution">
    <text evidence="2">The sequence shown here is derived from an EMBL/GenBank/DDBJ whole genome shotgun (WGS) entry which is preliminary data.</text>
</comment>
<dbReference type="Proteomes" id="UP001147752">
    <property type="component" value="Unassembled WGS sequence"/>
</dbReference>
<dbReference type="RefSeq" id="XP_056584414.1">
    <property type="nucleotide sequence ID" value="XM_056720279.1"/>
</dbReference>
<evidence type="ECO:0000313" key="3">
    <source>
        <dbReference type="Proteomes" id="UP001147752"/>
    </source>
</evidence>
<organism evidence="2 3">
    <name type="scientific">Penicillium concentricum</name>
    <dbReference type="NCBI Taxonomy" id="293559"/>
    <lineage>
        <taxon>Eukaryota</taxon>
        <taxon>Fungi</taxon>
        <taxon>Dikarya</taxon>
        <taxon>Ascomycota</taxon>
        <taxon>Pezizomycotina</taxon>
        <taxon>Eurotiomycetes</taxon>
        <taxon>Eurotiomycetidae</taxon>
        <taxon>Eurotiales</taxon>
        <taxon>Aspergillaceae</taxon>
        <taxon>Penicillium</taxon>
    </lineage>
</organism>